<comment type="caution">
    <text evidence="1">The sequence shown here is derived from an EMBL/GenBank/DDBJ whole genome shotgun (WGS) entry which is preliminary data.</text>
</comment>
<dbReference type="SUPFAM" id="SSF47095">
    <property type="entry name" value="HMG-box"/>
    <property type="match status" value="1"/>
</dbReference>
<dbReference type="EMBL" id="CAJVPV010003032">
    <property type="protein sequence ID" value="CAG8541900.1"/>
    <property type="molecule type" value="Genomic_DNA"/>
</dbReference>
<sequence>MPNTSRVTSKKVSQSAQIMFKKPKYPPEITPAEIARKRINNMRDPKRINSRGPNCFMIYRMYCTSINTVSRGKRNRIQMTKLSAMIAESWENESLKVKGHYRHLAEMTEVELKKHRRSNEIHVLQCKL</sequence>
<protein>
    <submittedName>
        <fullName evidence="1">14616_t:CDS:1</fullName>
    </submittedName>
</protein>
<organism evidence="1 2">
    <name type="scientific">Acaulospora morrowiae</name>
    <dbReference type="NCBI Taxonomy" id="94023"/>
    <lineage>
        <taxon>Eukaryota</taxon>
        <taxon>Fungi</taxon>
        <taxon>Fungi incertae sedis</taxon>
        <taxon>Mucoromycota</taxon>
        <taxon>Glomeromycotina</taxon>
        <taxon>Glomeromycetes</taxon>
        <taxon>Diversisporales</taxon>
        <taxon>Acaulosporaceae</taxon>
        <taxon>Acaulospora</taxon>
    </lineage>
</organism>
<keyword evidence="2" id="KW-1185">Reference proteome</keyword>
<dbReference type="Proteomes" id="UP000789342">
    <property type="component" value="Unassembled WGS sequence"/>
</dbReference>
<reference evidence="1" key="1">
    <citation type="submission" date="2021-06" db="EMBL/GenBank/DDBJ databases">
        <authorList>
            <person name="Kallberg Y."/>
            <person name="Tangrot J."/>
            <person name="Rosling A."/>
        </authorList>
    </citation>
    <scope>NUCLEOTIDE SEQUENCE</scope>
    <source>
        <strain evidence="1">CL551</strain>
    </source>
</reference>
<evidence type="ECO:0000313" key="1">
    <source>
        <dbReference type="EMBL" id="CAG8541900.1"/>
    </source>
</evidence>
<dbReference type="OrthoDB" id="5598240at2759"/>
<dbReference type="Gene3D" id="1.10.30.10">
    <property type="entry name" value="High mobility group box domain"/>
    <property type="match status" value="1"/>
</dbReference>
<dbReference type="AlphaFoldDB" id="A0A9N9AR32"/>
<accession>A0A9N9AR32</accession>
<dbReference type="InterPro" id="IPR036910">
    <property type="entry name" value="HMG_box_dom_sf"/>
</dbReference>
<evidence type="ECO:0000313" key="2">
    <source>
        <dbReference type="Proteomes" id="UP000789342"/>
    </source>
</evidence>
<proteinExistence type="predicted"/>
<gene>
    <name evidence="1" type="ORF">AMORRO_LOCUS5167</name>
</gene>
<name>A0A9N9AR32_9GLOM</name>